<evidence type="ECO:0000313" key="2">
    <source>
        <dbReference type="EMBL" id="GAF72290.1"/>
    </source>
</evidence>
<sequence length="245" mass="28074">MIRPVLGCGVRATCERLCRSVDDPEDYVSIFSRLSNVSRRRKLSLLESRLPLSKLTRVLDVGGEVSDGGPDEIMFLDWCRHREALFALNLSFDAVRRISRQYPGVGTVVGDACRLPWPDKSFDLVYSNAVIEHLSTLEQQAQMAREIMRVGRNWFVTTPNRWFPFEFHMRLPLVTWLPTSTMRWIGGLWSFNHVLGRYQSGHDCGDLRLLSARELKRLFPGSRIIKQRVTIWPETLIAVGGESVV</sequence>
<dbReference type="Pfam" id="PF08241">
    <property type="entry name" value="Methyltransf_11"/>
    <property type="match status" value="1"/>
</dbReference>
<evidence type="ECO:0000259" key="1">
    <source>
        <dbReference type="Pfam" id="PF08241"/>
    </source>
</evidence>
<feature type="domain" description="Methyltransferase type 11" evidence="1">
    <location>
        <begin position="79"/>
        <end position="151"/>
    </location>
</feature>
<proteinExistence type="predicted"/>
<accession>X0T877</accession>
<dbReference type="SUPFAM" id="SSF53335">
    <property type="entry name" value="S-adenosyl-L-methionine-dependent methyltransferases"/>
    <property type="match status" value="1"/>
</dbReference>
<dbReference type="InterPro" id="IPR013216">
    <property type="entry name" value="Methyltransf_11"/>
</dbReference>
<dbReference type="AlphaFoldDB" id="X0T877"/>
<comment type="caution">
    <text evidence="2">The sequence shown here is derived from an EMBL/GenBank/DDBJ whole genome shotgun (WGS) entry which is preliminary data.</text>
</comment>
<name>X0T877_9ZZZZ</name>
<reference evidence="2" key="1">
    <citation type="journal article" date="2014" name="Front. Microbiol.">
        <title>High frequency of phylogenetically diverse reductive dehalogenase-homologous genes in deep subseafloor sedimentary metagenomes.</title>
        <authorList>
            <person name="Kawai M."/>
            <person name="Futagami T."/>
            <person name="Toyoda A."/>
            <person name="Takaki Y."/>
            <person name="Nishi S."/>
            <person name="Hori S."/>
            <person name="Arai W."/>
            <person name="Tsubouchi T."/>
            <person name="Morono Y."/>
            <person name="Uchiyama I."/>
            <person name="Ito T."/>
            <person name="Fujiyama A."/>
            <person name="Inagaki F."/>
            <person name="Takami H."/>
        </authorList>
    </citation>
    <scope>NUCLEOTIDE SEQUENCE</scope>
    <source>
        <strain evidence="2">Expedition CK06-06</strain>
    </source>
</reference>
<protein>
    <recommendedName>
        <fullName evidence="1">Methyltransferase type 11 domain-containing protein</fullName>
    </recommendedName>
</protein>
<organism evidence="2">
    <name type="scientific">marine sediment metagenome</name>
    <dbReference type="NCBI Taxonomy" id="412755"/>
    <lineage>
        <taxon>unclassified sequences</taxon>
        <taxon>metagenomes</taxon>
        <taxon>ecological metagenomes</taxon>
    </lineage>
</organism>
<dbReference type="Gene3D" id="3.40.50.150">
    <property type="entry name" value="Vaccinia Virus protein VP39"/>
    <property type="match status" value="1"/>
</dbReference>
<gene>
    <name evidence="2" type="ORF">S01H1_07898</name>
</gene>
<dbReference type="GO" id="GO:0008757">
    <property type="term" value="F:S-adenosylmethionine-dependent methyltransferase activity"/>
    <property type="evidence" value="ECO:0007669"/>
    <property type="project" value="InterPro"/>
</dbReference>
<dbReference type="EMBL" id="BARS01004052">
    <property type="protein sequence ID" value="GAF72290.1"/>
    <property type="molecule type" value="Genomic_DNA"/>
</dbReference>
<dbReference type="InterPro" id="IPR029063">
    <property type="entry name" value="SAM-dependent_MTases_sf"/>
</dbReference>